<protein>
    <submittedName>
        <fullName evidence="2">Uncharacterized protein</fullName>
    </submittedName>
</protein>
<dbReference type="AlphaFoldDB" id="A0A9J6ELZ4"/>
<keyword evidence="3" id="KW-1185">Reference proteome</keyword>
<proteinExistence type="predicted"/>
<name>A0A9J6ELZ4_RHIMP</name>
<dbReference type="EMBL" id="JABSTU010000003">
    <property type="protein sequence ID" value="KAH8035539.1"/>
    <property type="molecule type" value="Genomic_DNA"/>
</dbReference>
<feature type="region of interest" description="Disordered" evidence="1">
    <location>
        <begin position="139"/>
        <end position="173"/>
    </location>
</feature>
<gene>
    <name evidence="2" type="ORF">HPB51_006295</name>
</gene>
<reference evidence="2" key="2">
    <citation type="submission" date="2021-09" db="EMBL/GenBank/DDBJ databases">
        <authorList>
            <person name="Jia N."/>
            <person name="Wang J."/>
            <person name="Shi W."/>
            <person name="Du L."/>
            <person name="Sun Y."/>
            <person name="Zhan W."/>
            <person name="Jiang J."/>
            <person name="Wang Q."/>
            <person name="Zhang B."/>
            <person name="Ji P."/>
            <person name="Sakyi L.B."/>
            <person name="Cui X."/>
            <person name="Yuan T."/>
            <person name="Jiang B."/>
            <person name="Yang W."/>
            <person name="Lam T.T.-Y."/>
            <person name="Chang Q."/>
            <person name="Ding S."/>
            <person name="Wang X."/>
            <person name="Zhu J."/>
            <person name="Ruan X."/>
            <person name="Zhao L."/>
            <person name="Wei J."/>
            <person name="Que T."/>
            <person name="Du C."/>
            <person name="Cheng J."/>
            <person name="Dai P."/>
            <person name="Han X."/>
            <person name="Huang E."/>
            <person name="Gao Y."/>
            <person name="Liu J."/>
            <person name="Shao H."/>
            <person name="Ye R."/>
            <person name="Li L."/>
            <person name="Wei W."/>
            <person name="Wang X."/>
            <person name="Wang C."/>
            <person name="Huo Q."/>
            <person name="Li W."/>
            <person name="Guo W."/>
            <person name="Chen H."/>
            <person name="Chen S."/>
            <person name="Zhou L."/>
            <person name="Zhou L."/>
            <person name="Ni X."/>
            <person name="Tian J."/>
            <person name="Zhou Y."/>
            <person name="Sheng Y."/>
            <person name="Liu T."/>
            <person name="Pan Y."/>
            <person name="Xia L."/>
            <person name="Li J."/>
            <person name="Zhao F."/>
            <person name="Cao W."/>
        </authorList>
    </citation>
    <scope>NUCLEOTIDE SEQUENCE</scope>
    <source>
        <strain evidence="2">Rmic-2018</strain>
        <tissue evidence="2">Larvae</tissue>
    </source>
</reference>
<evidence type="ECO:0000313" key="2">
    <source>
        <dbReference type="EMBL" id="KAH8035539.1"/>
    </source>
</evidence>
<dbReference type="Proteomes" id="UP000821866">
    <property type="component" value="Chromosome 11"/>
</dbReference>
<sequence length="173" mass="18982">MAAPENTSKGLIRGVSNEESPEDILSNLITPSNPGVLHAKRMGNADNIIVLFEGVGVPRYVRYEQCSLSVRSTGNTSMSAAVVGDLDIERTCVPIPTKRCAGDVEGRIQRKITVVKCNASYVAKINTLKTRDVRQDRRYHTRLGDVTGNGRHETRRKHGQRALRPATSARKSA</sequence>
<evidence type="ECO:0000256" key="1">
    <source>
        <dbReference type="SAM" id="MobiDB-lite"/>
    </source>
</evidence>
<reference evidence="2" key="1">
    <citation type="journal article" date="2020" name="Cell">
        <title>Large-Scale Comparative Analyses of Tick Genomes Elucidate Their Genetic Diversity and Vector Capacities.</title>
        <authorList>
            <consortium name="Tick Genome and Microbiome Consortium (TIGMIC)"/>
            <person name="Jia N."/>
            <person name="Wang J."/>
            <person name="Shi W."/>
            <person name="Du L."/>
            <person name="Sun Y."/>
            <person name="Zhan W."/>
            <person name="Jiang J.F."/>
            <person name="Wang Q."/>
            <person name="Zhang B."/>
            <person name="Ji P."/>
            <person name="Bell-Sakyi L."/>
            <person name="Cui X.M."/>
            <person name="Yuan T.T."/>
            <person name="Jiang B.G."/>
            <person name="Yang W.F."/>
            <person name="Lam T.T."/>
            <person name="Chang Q.C."/>
            <person name="Ding S.J."/>
            <person name="Wang X.J."/>
            <person name="Zhu J.G."/>
            <person name="Ruan X.D."/>
            <person name="Zhao L."/>
            <person name="Wei J.T."/>
            <person name="Ye R.Z."/>
            <person name="Que T.C."/>
            <person name="Du C.H."/>
            <person name="Zhou Y.H."/>
            <person name="Cheng J.X."/>
            <person name="Dai P.F."/>
            <person name="Guo W.B."/>
            <person name="Han X.H."/>
            <person name="Huang E.J."/>
            <person name="Li L.F."/>
            <person name="Wei W."/>
            <person name="Gao Y.C."/>
            <person name="Liu J.Z."/>
            <person name="Shao H.Z."/>
            <person name="Wang X."/>
            <person name="Wang C.C."/>
            <person name="Yang T.C."/>
            <person name="Huo Q.B."/>
            <person name="Li W."/>
            <person name="Chen H.Y."/>
            <person name="Chen S.E."/>
            <person name="Zhou L.G."/>
            <person name="Ni X.B."/>
            <person name="Tian J.H."/>
            <person name="Sheng Y."/>
            <person name="Liu T."/>
            <person name="Pan Y.S."/>
            <person name="Xia L.Y."/>
            <person name="Li J."/>
            <person name="Zhao F."/>
            <person name="Cao W.C."/>
        </authorList>
    </citation>
    <scope>NUCLEOTIDE SEQUENCE</scope>
    <source>
        <strain evidence="2">Rmic-2018</strain>
    </source>
</reference>
<organism evidence="2 3">
    <name type="scientific">Rhipicephalus microplus</name>
    <name type="common">Cattle tick</name>
    <name type="synonym">Boophilus microplus</name>
    <dbReference type="NCBI Taxonomy" id="6941"/>
    <lineage>
        <taxon>Eukaryota</taxon>
        <taxon>Metazoa</taxon>
        <taxon>Ecdysozoa</taxon>
        <taxon>Arthropoda</taxon>
        <taxon>Chelicerata</taxon>
        <taxon>Arachnida</taxon>
        <taxon>Acari</taxon>
        <taxon>Parasitiformes</taxon>
        <taxon>Ixodida</taxon>
        <taxon>Ixodoidea</taxon>
        <taxon>Ixodidae</taxon>
        <taxon>Rhipicephalinae</taxon>
        <taxon>Rhipicephalus</taxon>
        <taxon>Boophilus</taxon>
    </lineage>
</organism>
<accession>A0A9J6ELZ4</accession>
<evidence type="ECO:0000313" key="3">
    <source>
        <dbReference type="Proteomes" id="UP000821866"/>
    </source>
</evidence>
<comment type="caution">
    <text evidence="2">The sequence shown here is derived from an EMBL/GenBank/DDBJ whole genome shotgun (WGS) entry which is preliminary data.</text>
</comment>